<keyword evidence="10" id="KW-1003">Cell membrane</keyword>
<feature type="transmembrane region" description="Helical" evidence="10">
    <location>
        <begin position="207"/>
        <end position="227"/>
    </location>
</feature>
<dbReference type="Pfam" id="PF00344">
    <property type="entry name" value="SecY"/>
    <property type="match status" value="1"/>
</dbReference>
<evidence type="ECO:0000256" key="12">
    <source>
        <dbReference type="RuleBase" id="RU003484"/>
    </source>
</evidence>
<keyword evidence="5 10" id="KW-0653">Protein transport</keyword>
<comment type="similarity">
    <text evidence="2 10 13">Belongs to the SecY/SEC61-alpha family.</text>
</comment>
<evidence type="ECO:0000256" key="13">
    <source>
        <dbReference type="RuleBase" id="RU004349"/>
    </source>
</evidence>
<feature type="transmembrane region" description="Helical" evidence="10">
    <location>
        <begin position="21"/>
        <end position="39"/>
    </location>
</feature>
<keyword evidence="7 10" id="KW-0811">Translocation</keyword>
<gene>
    <name evidence="10" type="primary">secY</name>
    <name evidence="14" type="ORF">A2773_04275</name>
</gene>
<keyword evidence="4 10" id="KW-0812">Transmembrane</keyword>
<dbReference type="PANTHER" id="PTHR10906">
    <property type="entry name" value="SECY/SEC61-ALPHA FAMILY MEMBER"/>
    <property type="match status" value="1"/>
</dbReference>
<evidence type="ECO:0000313" key="15">
    <source>
        <dbReference type="Proteomes" id="UP000177383"/>
    </source>
</evidence>
<dbReference type="PIRSF" id="PIRSF004557">
    <property type="entry name" value="SecY"/>
    <property type="match status" value="1"/>
</dbReference>
<feature type="transmembrane region" description="Helical" evidence="10">
    <location>
        <begin position="173"/>
        <end position="195"/>
    </location>
</feature>
<keyword evidence="6 10" id="KW-1133">Transmembrane helix</keyword>
<dbReference type="NCBIfam" id="TIGR00967">
    <property type="entry name" value="3a0501s007"/>
    <property type="match status" value="1"/>
</dbReference>
<dbReference type="EMBL" id="MFJE01000005">
    <property type="protein sequence ID" value="OGG15079.1"/>
    <property type="molecule type" value="Genomic_DNA"/>
</dbReference>
<dbReference type="GO" id="GO:0005886">
    <property type="term" value="C:plasma membrane"/>
    <property type="evidence" value="ECO:0007669"/>
    <property type="project" value="UniProtKB-SubCell"/>
</dbReference>
<dbReference type="AlphaFoldDB" id="A0A1F5ZRJ6"/>
<keyword evidence="3 10" id="KW-0813">Transport</keyword>
<evidence type="ECO:0000256" key="6">
    <source>
        <dbReference type="ARBA" id="ARBA00022989"/>
    </source>
</evidence>
<evidence type="ECO:0000256" key="11">
    <source>
        <dbReference type="RuleBase" id="RU000537"/>
    </source>
</evidence>
<dbReference type="STRING" id="1798375.A2773_04275"/>
<feature type="transmembrane region" description="Helical" evidence="10">
    <location>
        <begin position="59"/>
        <end position="76"/>
    </location>
</feature>
<dbReference type="SUPFAM" id="SSF103491">
    <property type="entry name" value="Preprotein translocase SecY subunit"/>
    <property type="match status" value="1"/>
</dbReference>
<evidence type="ECO:0000256" key="3">
    <source>
        <dbReference type="ARBA" id="ARBA00022448"/>
    </source>
</evidence>
<dbReference type="InterPro" id="IPR030659">
    <property type="entry name" value="SecY_CS"/>
</dbReference>
<evidence type="ECO:0000256" key="5">
    <source>
        <dbReference type="ARBA" id="ARBA00022927"/>
    </source>
</evidence>
<sequence length="428" mass="47150">MDKILSPIINSFKSRDIRKKILFTAFIFFVFRLFAHIPIPGVDIQRLKVLFEQSEFLGLLDIFSGGTLINFSVMALGLNPYINASIILQLLTMVFPKLEELSKEGEYGREKINQYTRFLTVPLAALQSIGMYALLKSQGVIGTLSPLTLIAMIITMTAGTILLMWFGELISEFGIGNGISLLIFAGIVGRLPLAIGRTITTINQEMIINTIVFVIVGILVVAGIVFINEAVRQIPVNYAKRIRGNKIYGGSSSYLPLRLNQAGVIPIIFAVSIVLIPSLFGRFVEQIPNPMVSQIARTVVALFSTEGIFYNIFYFLLVVGFTYFYTAVTFNPQKISSEIQKYGGFIPGIRPGTPTANYLNYILTRITLAGAIFLGVVAVMPSVVQRFSGISQLTIGGTGILIVVSVVLETVKQLESQLLTRSYEGFLK</sequence>
<dbReference type="PROSITE" id="PS00756">
    <property type="entry name" value="SECY_2"/>
    <property type="match status" value="1"/>
</dbReference>
<comment type="function">
    <text evidence="10 11">The central subunit of the protein translocation channel SecYEG. Consists of two halves formed by TMs 1-5 and 6-10. These two domains form a lateral gate at the front which open onto the bilayer between TMs 2 and 7, and are clamped together by SecE at the back. The channel is closed by both a pore ring composed of hydrophobic SecY resides and a short helix (helix 2A) on the extracellular side of the membrane which forms a plug. The plug probably moves laterally to allow the channel to open. The ring and the pore may move independently.</text>
</comment>
<reference evidence="14 15" key="1">
    <citation type="journal article" date="2016" name="Nat. Commun.">
        <title>Thousands of microbial genomes shed light on interconnected biogeochemical processes in an aquifer system.</title>
        <authorList>
            <person name="Anantharaman K."/>
            <person name="Brown C.T."/>
            <person name="Hug L.A."/>
            <person name="Sharon I."/>
            <person name="Castelle C.J."/>
            <person name="Probst A.J."/>
            <person name="Thomas B.C."/>
            <person name="Singh A."/>
            <person name="Wilkins M.J."/>
            <person name="Karaoz U."/>
            <person name="Brodie E.L."/>
            <person name="Williams K.H."/>
            <person name="Hubbard S.S."/>
            <person name="Banfield J.F."/>
        </authorList>
    </citation>
    <scope>NUCLEOTIDE SEQUENCE [LARGE SCALE GENOMIC DNA]</scope>
</reference>
<dbReference type="InterPro" id="IPR023201">
    <property type="entry name" value="SecY_dom_sf"/>
</dbReference>
<dbReference type="InterPro" id="IPR026593">
    <property type="entry name" value="SecY"/>
</dbReference>
<keyword evidence="8 10" id="KW-0472">Membrane</keyword>
<feature type="transmembrane region" description="Helical" evidence="10">
    <location>
        <begin position="147"/>
        <end position="167"/>
    </location>
</feature>
<comment type="subunit">
    <text evidence="10">Component of the Sec protein translocase complex. Heterotrimer consisting of SecY, SecE and SecG subunits. The heterotrimers can form oligomers, although 1 heterotrimer is thought to be able to translocate proteins. Interacts with the ribosome. Interacts with SecDF, and other proteins may be involved. Interacts with SecA.</text>
</comment>
<evidence type="ECO:0000313" key="14">
    <source>
        <dbReference type="EMBL" id="OGG15079.1"/>
    </source>
</evidence>
<evidence type="ECO:0000256" key="4">
    <source>
        <dbReference type="ARBA" id="ARBA00022692"/>
    </source>
</evidence>
<evidence type="ECO:0000256" key="9">
    <source>
        <dbReference type="ARBA" id="ARBA00039733"/>
    </source>
</evidence>
<evidence type="ECO:0000256" key="8">
    <source>
        <dbReference type="ARBA" id="ARBA00023136"/>
    </source>
</evidence>
<feature type="transmembrane region" description="Helical" evidence="10">
    <location>
        <begin position="118"/>
        <end position="135"/>
    </location>
</feature>
<feature type="transmembrane region" description="Helical" evidence="10">
    <location>
        <begin position="300"/>
        <end position="325"/>
    </location>
</feature>
<comment type="caution">
    <text evidence="14">The sequence shown here is derived from an EMBL/GenBank/DDBJ whole genome shotgun (WGS) entry which is preliminary data.</text>
</comment>
<evidence type="ECO:0000256" key="2">
    <source>
        <dbReference type="ARBA" id="ARBA00005751"/>
    </source>
</evidence>
<dbReference type="Proteomes" id="UP000177383">
    <property type="component" value="Unassembled WGS sequence"/>
</dbReference>
<evidence type="ECO:0000256" key="10">
    <source>
        <dbReference type="HAMAP-Rule" id="MF_01465"/>
    </source>
</evidence>
<comment type="subcellular location">
    <subcellularLocation>
        <location evidence="10">Cell membrane</location>
        <topology evidence="10">Multi-pass membrane protein</topology>
    </subcellularLocation>
    <subcellularLocation>
        <location evidence="1 12">Membrane</location>
        <topology evidence="1 12">Multi-pass membrane protein</topology>
    </subcellularLocation>
</comment>
<protein>
    <recommendedName>
        <fullName evidence="9 10">Protein translocase subunit SecY</fullName>
    </recommendedName>
</protein>
<name>A0A1F5ZRJ6_9BACT</name>
<evidence type="ECO:0000256" key="1">
    <source>
        <dbReference type="ARBA" id="ARBA00004141"/>
    </source>
</evidence>
<evidence type="ECO:0000256" key="7">
    <source>
        <dbReference type="ARBA" id="ARBA00023010"/>
    </source>
</evidence>
<dbReference type="HAMAP" id="MF_01465">
    <property type="entry name" value="SecY"/>
    <property type="match status" value="1"/>
</dbReference>
<dbReference type="InterPro" id="IPR002208">
    <property type="entry name" value="SecY/SEC61-alpha"/>
</dbReference>
<dbReference type="PROSITE" id="PS00755">
    <property type="entry name" value="SECY_1"/>
    <property type="match status" value="1"/>
</dbReference>
<feature type="transmembrane region" description="Helical" evidence="10">
    <location>
        <begin position="387"/>
        <end position="408"/>
    </location>
</feature>
<feature type="transmembrane region" description="Helical" evidence="10">
    <location>
        <begin position="262"/>
        <end position="280"/>
    </location>
</feature>
<dbReference type="GO" id="GO:0065002">
    <property type="term" value="P:intracellular protein transmembrane transport"/>
    <property type="evidence" value="ECO:0007669"/>
    <property type="project" value="UniProtKB-UniRule"/>
</dbReference>
<feature type="transmembrane region" description="Helical" evidence="10">
    <location>
        <begin position="358"/>
        <end position="380"/>
    </location>
</feature>
<dbReference type="PRINTS" id="PR00303">
    <property type="entry name" value="SECYTRNLCASE"/>
</dbReference>
<dbReference type="GO" id="GO:0006605">
    <property type="term" value="P:protein targeting"/>
    <property type="evidence" value="ECO:0007669"/>
    <property type="project" value="UniProtKB-UniRule"/>
</dbReference>
<organism evidence="14 15">
    <name type="scientific">Candidatus Gottesmanbacteria bacterium RIFCSPHIGHO2_01_FULL_39_10</name>
    <dbReference type="NCBI Taxonomy" id="1798375"/>
    <lineage>
        <taxon>Bacteria</taxon>
        <taxon>Candidatus Gottesmaniibacteriota</taxon>
    </lineage>
</organism>
<proteinExistence type="inferred from homology"/>
<dbReference type="FunFam" id="1.10.3370.10:FF:000001">
    <property type="entry name" value="Preprotein translocase subunit SecY"/>
    <property type="match status" value="1"/>
</dbReference>
<dbReference type="GO" id="GO:0043952">
    <property type="term" value="P:protein transport by the Sec complex"/>
    <property type="evidence" value="ECO:0007669"/>
    <property type="project" value="UniProtKB-UniRule"/>
</dbReference>
<dbReference type="Gene3D" id="1.10.3370.10">
    <property type="entry name" value="SecY subunit domain"/>
    <property type="match status" value="1"/>
</dbReference>
<accession>A0A1F5ZRJ6</accession>